<protein>
    <submittedName>
        <fullName evidence="7">Uncharacterized protein</fullName>
    </submittedName>
</protein>
<keyword evidence="8" id="KW-1185">Reference proteome</keyword>
<keyword evidence="2" id="KW-0805">Transcription regulation</keyword>
<dbReference type="SUPFAM" id="SSF48452">
    <property type="entry name" value="TPR-like"/>
    <property type="match status" value="1"/>
</dbReference>
<dbReference type="SMART" id="SM01043">
    <property type="entry name" value="BTAD"/>
    <property type="match status" value="1"/>
</dbReference>
<gene>
    <name evidence="7" type="ORF">DV20_13420</name>
</gene>
<name>A0A066U483_9PSEU</name>
<keyword evidence="3" id="KW-0238">DNA-binding</keyword>
<dbReference type="CDD" id="cd15831">
    <property type="entry name" value="BTAD"/>
    <property type="match status" value="1"/>
</dbReference>
<dbReference type="InterPro" id="IPR036388">
    <property type="entry name" value="WH-like_DNA-bd_sf"/>
</dbReference>
<dbReference type="GO" id="GO:0003677">
    <property type="term" value="F:DNA binding"/>
    <property type="evidence" value="ECO:0007669"/>
    <property type="project" value="UniProtKB-KW"/>
</dbReference>
<dbReference type="Pfam" id="PF00486">
    <property type="entry name" value="Trans_reg_C"/>
    <property type="match status" value="1"/>
</dbReference>
<keyword evidence="4" id="KW-0804">Transcription</keyword>
<dbReference type="PANTHER" id="PTHR35807:SF1">
    <property type="entry name" value="TRANSCRIPTIONAL REGULATOR REDD"/>
    <property type="match status" value="1"/>
</dbReference>
<dbReference type="InterPro" id="IPR051677">
    <property type="entry name" value="AfsR-DnrI-RedD_regulator"/>
</dbReference>
<dbReference type="OrthoDB" id="3817100at2"/>
<feature type="domain" description="Bacterial transcriptional activator" evidence="6">
    <location>
        <begin position="100"/>
        <end position="244"/>
    </location>
</feature>
<dbReference type="InterPro" id="IPR011990">
    <property type="entry name" value="TPR-like_helical_dom_sf"/>
</dbReference>
<dbReference type="GO" id="GO:0006355">
    <property type="term" value="P:regulation of DNA-templated transcription"/>
    <property type="evidence" value="ECO:0007669"/>
    <property type="project" value="InterPro"/>
</dbReference>
<dbReference type="Gene3D" id="1.10.10.10">
    <property type="entry name" value="Winged helix-like DNA-binding domain superfamily/Winged helix DNA-binding domain"/>
    <property type="match status" value="1"/>
</dbReference>
<dbReference type="InterPro" id="IPR005158">
    <property type="entry name" value="BTAD"/>
</dbReference>
<dbReference type="EMBL" id="JMQI01000026">
    <property type="protein sequence ID" value="KDN21910.1"/>
    <property type="molecule type" value="Genomic_DNA"/>
</dbReference>
<evidence type="ECO:0000259" key="5">
    <source>
        <dbReference type="SMART" id="SM00862"/>
    </source>
</evidence>
<evidence type="ECO:0000313" key="7">
    <source>
        <dbReference type="EMBL" id="KDN21910.1"/>
    </source>
</evidence>
<evidence type="ECO:0000256" key="1">
    <source>
        <dbReference type="ARBA" id="ARBA00005820"/>
    </source>
</evidence>
<evidence type="ECO:0000259" key="6">
    <source>
        <dbReference type="SMART" id="SM01043"/>
    </source>
</evidence>
<organism evidence="7 8">
    <name type="scientific">Amycolatopsis rifamycinica</name>
    <dbReference type="NCBI Taxonomy" id="287986"/>
    <lineage>
        <taxon>Bacteria</taxon>
        <taxon>Bacillati</taxon>
        <taxon>Actinomycetota</taxon>
        <taxon>Actinomycetes</taxon>
        <taxon>Pseudonocardiales</taxon>
        <taxon>Pseudonocardiaceae</taxon>
        <taxon>Amycolatopsis</taxon>
    </lineage>
</organism>
<dbReference type="Pfam" id="PF03704">
    <property type="entry name" value="BTAD"/>
    <property type="match status" value="1"/>
</dbReference>
<dbReference type="PANTHER" id="PTHR35807">
    <property type="entry name" value="TRANSCRIPTIONAL REGULATOR REDD-RELATED"/>
    <property type="match status" value="1"/>
</dbReference>
<evidence type="ECO:0000256" key="2">
    <source>
        <dbReference type="ARBA" id="ARBA00023015"/>
    </source>
</evidence>
<dbReference type="STRING" id="287986.DV20_13420"/>
<evidence type="ECO:0000256" key="4">
    <source>
        <dbReference type="ARBA" id="ARBA00023163"/>
    </source>
</evidence>
<dbReference type="GO" id="GO:0000160">
    <property type="term" value="P:phosphorelay signal transduction system"/>
    <property type="evidence" value="ECO:0007669"/>
    <property type="project" value="InterPro"/>
</dbReference>
<accession>A0A066U483</accession>
<dbReference type="AlphaFoldDB" id="A0A066U483"/>
<dbReference type="InterPro" id="IPR001867">
    <property type="entry name" value="OmpR/PhoB-type_DNA-bd"/>
</dbReference>
<dbReference type="SUPFAM" id="SSF46894">
    <property type="entry name" value="C-terminal effector domain of the bipartite response regulators"/>
    <property type="match status" value="1"/>
</dbReference>
<reference evidence="7 8" key="1">
    <citation type="submission" date="2014-05" db="EMBL/GenBank/DDBJ databases">
        <title>Draft genome sequence of Amycolatopsis rifamycinica DSM 46095.</title>
        <authorList>
            <person name="Lal R."/>
            <person name="Saxena A."/>
            <person name="Kumari R."/>
            <person name="Mukherjee U."/>
            <person name="Singh P."/>
            <person name="Sangwan N."/>
            <person name="Mahato N.K."/>
        </authorList>
    </citation>
    <scope>NUCLEOTIDE SEQUENCE [LARGE SCALE GENOMIC DNA]</scope>
    <source>
        <strain evidence="7 8">DSM 46095</strain>
    </source>
</reference>
<dbReference type="SMART" id="SM00862">
    <property type="entry name" value="Trans_reg_C"/>
    <property type="match status" value="1"/>
</dbReference>
<evidence type="ECO:0000313" key="8">
    <source>
        <dbReference type="Proteomes" id="UP000027345"/>
    </source>
</evidence>
<dbReference type="Proteomes" id="UP000027345">
    <property type="component" value="Unassembled WGS sequence"/>
</dbReference>
<dbReference type="InterPro" id="IPR016032">
    <property type="entry name" value="Sig_transdc_resp-reg_C-effctor"/>
</dbReference>
<feature type="domain" description="OmpR/PhoB-type" evidence="5">
    <location>
        <begin position="16"/>
        <end position="93"/>
    </location>
</feature>
<comment type="similarity">
    <text evidence="1">Belongs to the AfsR/DnrI/RedD regulatory family.</text>
</comment>
<proteinExistence type="inferred from homology"/>
<evidence type="ECO:0000256" key="3">
    <source>
        <dbReference type="ARBA" id="ARBA00023125"/>
    </source>
</evidence>
<dbReference type="Gene3D" id="1.25.40.10">
    <property type="entry name" value="Tetratricopeptide repeat domain"/>
    <property type="match status" value="1"/>
</dbReference>
<comment type="caution">
    <text evidence="7">The sequence shown here is derived from an EMBL/GenBank/DDBJ whole genome shotgun (WGS) entry which is preliminary data.</text>
</comment>
<dbReference type="RefSeq" id="WP_051735968.1">
    <property type="nucleotide sequence ID" value="NZ_JMQI01000026.1"/>
</dbReference>
<sequence length="295" mass="31462">MSFGVLGPLEVRRPGGAEVRVGAGKPAALLSALLVHANAWVSVDQLITMMWQEQDVPPSAERNLKTYVWRLRRDLPLPSAGARIQSAAGAYRIRLEPGESDIDLARLALDAAERAVRAGDTAAAAERLTGALRLWRGRPYGGLEHDWAVPAVAAADQLHERLRSRLADVYTAAGRHDEAVVLARALAEEDPLREDAWARLVLALHHGGRRAEALEVFARARAVLRAELGVEPGTALASAHRTVLLGGPPSDADLAQIQDLLVGAVRAVQTAVRLADRIGVTMPETPALVLGGVPA</sequence>
<dbReference type="eggNOG" id="COG3629">
    <property type="taxonomic scope" value="Bacteria"/>
</dbReference>